<organism evidence="1 2">
    <name type="scientific">Corynebacterium poyangense</name>
    <dbReference type="NCBI Taxonomy" id="2684405"/>
    <lineage>
        <taxon>Bacteria</taxon>
        <taxon>Bacillati</taxon>
        <taxon>Actinomycetota</taxon>
        <taxon>Actinomycetes</taxon>
        <taxon>Mycobacteriales</taxon>
        <taxon>Corynebacteriaceae</taxon>
        <taxon>Corynebacterium</taxon>
    </lineage>
</organism>
<dbReference type="RefSeq" id="WP_187974772.1">
    <property type="nucleotide sequence ID" value="NZ_CP046884.1"/>
</dbReference>
<name>A0A7H0SL92_9CORY</name>
<sequence length="132" mass="13751">MSLSSGILRGITGAYLLQSGWSLKDLPEEAAKGLQDFAATGVPQMKKLSPAQFRQFVAYSQLGIGGALLAPVVPKKLAALGLAGFSAGLLSIYFRNQDMTQADGIRPSEAGLSLSKDVWLAAIAGALLVDKS</sequence>
<keyword evidence="2" id="KW-1185">Reference proteome</keyword>
<evidence type="ECO:0000313" key="2">
    <source>
        <dbReference type="Proteomes" id="UP000516320"/>
    </source>
</evidence>
<dbReference type="KEGG" id="cpoy:GP475_00720"/>
<proteinExistence type="predicted"/>
<evidence type="ECO:0000313" key="1">
    <source>
        <dbReference type="EMBL" id="QNQ89317.1"/>
    </source>
</evidence>
<gene>
    <name evidence="1" type="ORF">GP475_00720</name>
</gene>
<dbReference type="Proteomes" id="UP000516320">
    <property type="component" value="Chromosome"/>
</dbReference>
<accession>A0A7H0SL92</accession>
<reference evidence="1 2" key="1">
    <citation type="submission" date="2019-12" db="EMBL/GenBank/DDBJ databases">
        <title>Corynebacterium sp. nov., isolated from feces of the Anser Albifrons in China.</title>
        <authorList>
            <person name="Liu Q."/>
        </authorList>
    </citation>
    <scope>NUCLEOTIDE SEQUENCE [LARGE SCALE GENOMIC DNA]</scope>
    <source>
        <strain evidence="1 2">4H37-19</strain>
    </source>
</reference>
<dbReference type="EMBL" id="CP046884">
    <property type="protein sequence ID" value="QNQ89317.1"/>
    <property type="molecule type" value="Genomic_DNA"/>
</dbReference>
<protein>
    <submittedName>
        <fullName evidence="1">Uncharacterized protein</fullName>
    </submittedName>
</protein>
<dbReference type="AlphaFoldDB" id="A0A7H0SL92"/>